<gene>
    <name evidence="2" type="primary">ICEEaI(7)_NUH11_43026_42820</name>
    <name evidence="1" type="synonym">ICEEaI(7)_NUH6_35384_35590</name>
</gene>
<evidence type="ECO:0000313" key="2">
    <source>
        <dbReference type="EMBL" id="DAC74813.1"/>
    </source>
</evidence>
<reference evidence="2" key="2">
    <citation type="journal article" date="2014" name="PLoS ONE">
        <title>Insights from the genome annotation of Elizabethkingia anophelis from the malaria vector Anopheles gambiae.</title>
        <authorList>
            <person name="Kukutla P."/>
            <person name="Lindberg B.G."/>
            <person name="Pei D."/>
            <person name="Rayl M."/>
            <person name="Yu W."/>
            <person name="Steritz M."/>
            <person name="Faye I."/>
            <person name="Xu J."/>
        </authorList>
    </citation>
    <scope>NUCLEOTIDE SEQUENCE</scope>
</reference>
<proteinExistence type="predicted"/>
<reference evidence="2" key="8">
    <citation type="journal article" date="2018" name="J. ISSAAS">
        <title>In Silico Identification of Three Types of Integrative and Conjugative Elements (ICEs) in Elizabethkingia anophelis Strains Isolated from Around the World.</title>
        <authorList>
            <person name="Xu J."/>
            <person name="Pei D."/>
            <person name="Nicholson A."/>
            <person name="Lan Y."/>
            <person name="Xia Q."/>
        </authorList>
    </citation>
    <scope>NUCLEOTIDE SEQUENCE</scope>
</reference>
<organism evidence="2">
    <name type="scientific">Elizabethkingia anophelis</name>
    <dbReference type="NCBI Taxonomy" id="1117645"/>
    <lineage>
        <taxon>Bacteria</taxon>
        <taxon>Pseudomonadati</taxon>
        <taxon>Bacteroidota</taxon>
        <taxon>Flavobacteriia</taxon>
        <taxon>Flavobacteriales</taxon>
        <taxon>Weeksellaceae</taxon>
        <taxon>Elizabethkingia</taxon>
    </lineage>
</organism>
<name>A0A455ZD90_9FLAO</name>
<protein>
    <submittedName>
        <fullName evidence="2">Uncharacterized protein</fullName>
    </submittedName>
</protein>
<sequence length="68" mass="7710">MQLYGDRKIPADIPEQIVEQVKMQVRISADMQMQTCISAYNPKEVFRYIANGAHTCLSNYIPICLCTG</sequence>
<accession>A0A455ZD90</accession>
<dbReference type="EMBL" id="BK010594">
    <property type="protein sequence ID" value="DAC74813.1"/>
    <property type="molecule type" value="Genomic_DNA"/>
</dbReference>
<dbReference type="EMBL" id="BK010593">
    <property type="protein sequence ID" value="DAC74728.1"/>
    <property type="molecule type" value="Genomic_DNA"/>
</dbReference>
<reference evidence="2" key="1">
    <citation type="journal article" date="2014" name="Genome Biol. Evol.">
        <title>Comparative genomic analysis of malaria mosquito vector-associated novel pathogen Elizabethkingia anophelis.</title>
        <authorList>
            <person name="Teo J."/>
            <person name="Tan S.Y."/>
            <person name="Liu Y."/>
            <person name="Tay M."/>
            <person name="Ding Y."/>
            <person name="Li Y."/>
            <person name="Kjelleberg S."/>
            <person name="Givskov M."/>
            <person name="Lin R.T."/>
            <person name="Yang L."/>
        </authorList>
    </citation>
    <scope>NUCLEOTIDE SEQUENCE</scope>
</reference>
<reference evidence="2" key="3">
    <citation type="journal article" date="2016" name="Genome Announc.">
        <title>Complete Genome Sequences of Four Strains from the 2015-2016 Elizabethkingia anophelis Outbreak.</title>
        <authorList>
            <person name="Nicholson A.C."/>
            <person name="Whitney A.M."/>
            <person name="Emery B.D."/>
            <person name="Bell M.E."/>
            <person name="Gartin J.T."/>
            <person name="Humrighouse B.W."/>
            <person name="Loparev V.N."/>
            <person name="Batra D."/>
            <person name="Sheth M."/>
            <person name="Rowe L.A."/>
            <person name="Juieng P."/>
            <person name="Knipe K."/>
            <person name="Gulvik C."/>
            <person name="McQuiston J.R."/>
        </authorList>
    </citation>
    <scope>NUCLEOTIDE SEQUENCE</scope>
</reference>
<reference evidence="2" key="4">
    <citation type="journal article" date="2016" name="Sci. Rep.">
        <title>Genomic epidemiology and global diversity of the emerging bacterial pathogen Elizabethkingia anophelis.</title>
        <authorList>
            <person name="Breurec S."/>
            <person name="Criscuolo A."/>
            <person name="Diancourt L."/>
            <person name="Rendueles O."/>
            <person name="Vandenbogaert M."/>
            <person name="Passet V."/>
            <person name="Caro V."/>
            <person name="Rocha E.P."/>
            <person name="Touchon M."/>
            <person name="Brisse S."/>
        </authorList>
    </citation>
    <scope>NUCLEOTIDE SEQUENCE</scope>
</reference>
<reference evidence="2" key="5">
    <citation type="journal article" date="2017" name="Genome Announc.">
        <title>Complete Circularized Genome Sequences of Four Strains of Elizabethkingia anophelis, Including Two Novel Strains Isolated from Wild-Caught Anopheles sinensis.</title>
        <authorList>
            <person name="Pei D."/>
            <person name="Nicholson A.C."/>
            <person name="Jiang J."/>
            <person name="Chen H."/>
            <person name="Whitney A.M."/>
            <person name="Villarma A."/>
            <person name="Bell M."/>
            <person name="Humrighouse B."/>
            <person name="Rowe L.A."/>
            <person name="Sheth M."/>
            <person name="Batra D."/>
            <person name="Juieng P."/>
            <person name="Loparev V.N."/>
            <person name="McQuiston J.R."/>
            <person name="Lan Y."/>
            <person name="Ma Y."/>
            <person name="Xu J."/>
        </authorList>
    </citation>
    <scope>NUCLEOTIDE SEQUENCE</scope>
</reference>
<reference evidence="2" key="7">
    <citation type="journal article" date="2017" name="Sci. Rep.">
        <title>Genomic features, phylogenetic relationships, and comparative genomics of Elizabethkingia anophelis strain EM361-97 isolated in Taiwan.</title>
        <authorList>
            <person name="Lin J.N."/>
            <person name="Lai C.H."/>
            <person name="Yang C.H."/>
            <person name="Huang Y.H."/>
            <person name="Lin H.H."/>
        </authorList>
    </citation>
    <scope>NUCLEOTIDE SEQUENCE</scope>
</reference>
<evidence type="ECO:0000313" key="1">
    <source>
        <dbReference type="EMBL" id="DAC74728.1"/>
    </source>
</evidence>
<reference evidence="2" key="6">
    <citation type="journal article" date="2017" name="Nat. Commun.">
        <title>Evolutionary dynamics and genomic features of the Elizabethkingia anophelis 2015 to 2016 Wisconsin outbreak strain.</title>
        <authorList>
            <person name="Perrin A."/>
            <person name="Larsonneur E."/>
            <person name="Nicholson A.C."/>
            <person name="Edwards D.J."/>
            <person name="Gundlach K.M."/>
            <person name="Whitney A.M."/>
            <person name="Gulvik C.A."/>
            <person name="Bell M.E."/>
            <person name="Rendueles O."/>
            <person name="Cury J."/>
            <person name="Hugon P."/>
            <person name="Clermont D."/>
            <person name="Enouf V."/>
            <person name="Loparev V."/>
            <person name="Juieng P."/>
            <person name="Monson T."/>
            <person name="Warshauer D."/>
            <person name="Elbadawi L.I."/>
            <person name="Walters M.S."/>
            <person name="Crist M.B."/>
            <person name="Noble-Wang J."/>
            <person name="Borlaug G."/>
            <person name="Rocha E.P.C."/>
            <person name="Criscuolo A."/>
            <person name="Touchon M."/>
            <person name="Davis J.P."/>
            <person name="Holt K.E."/>
            <person name="McQuiston J.R."/>
            <person name="Brisse S."/>
        </authorList>
    </citation>
    <scope>NUCLEOTIDE SEQUENCE</scope>
</reference>
<dbReference type="AlphaFoldDB" id="A0A455ZD90"/>